<dbReference type="Proteomes" id="UP000688137">
    <property type="component" value="Unassembled WGS sequence"/>
</dbReference>
<proteinExistence type="predicted"/>
<dbReference type="GO" id="GO:0031145">
    <property type="term" value="P:anaphase-promoting complex-dependent catabolic process"/>
    <property type="evidence" value="ECO:0007669"/>
    <property type="project" value="InterPro"/>
</dbReference>
<keyword evidence="3" id="KW-1185">Reference proteome</keyword>
<evidence type="ECO:0000313" key="2">
    <source>
        <dbReference type="EMBL" id="CAD8049053.1"/>
    </source>
</evidence>
<sequence length="107" mass="12940">MIIRKPTTITLKPEDDYQEYEDFKKRQEEQKKNQIQQKKEMFTWSQQQQTQIIHQAPKNTRRSIQVAQEPTIEFEPDSYFDINNQIPVNQLFRMINPSPDAMQQEPQ</sequence>
<dbReference type="InterPro" id="IPR018860">
    <property type="entry name" value="APC_suCDC26"/>
</dbReference>
<name>A0A8S1K3R7_PARPR</name>
<accession>A0A8S1K3R7</accession>
<dbReference type="GO" id="GO:0005680">
    <property type="term" value="C:anaphase-promoting complex"/>
    <property type="evidence" value="ECO:0007669"/>
    <property type="project" value="InterPro"/>
</dbReference>
<comment type="caution">
    <text evidence="2">The sequence shown here is derived from an EMBL/GenBank/DDBJ whole genome shotgun (WGS) entry which is preliminary data.</text>
</comment>
<dbReference type="AlphaFoldDB" id="A0A8S1K3R7"/>
<evidence type="ECO:0000313" key="3">
    <source>
        <dbReference type="Proteomes" id="UP000688137"/>
    </source>
</evidence>
<dbReference type="Pfam" id="PF10471">
    <property type="entry name" value="ANAPC_CDC26"/>
    <property type="match status" value="1"/>
</dbReference>
<dbReference type="EMBL" id="CAJJDM010000010">
    <property type="protein sequence ID" value="CAD8049053.1"/>
    <property type="molecule type" value="Genomic_DNA"/>
</dbReference>
<evidence type="ECO:0000256" key="1">
    <source>
        <dbReference type="ARBA" id="ARBA00022786"/>
    </source>
</evidence>
<reference evidence="2" key="1">
    <citation type="submission" date="2021-01" db="EMBL/GenBank/DDBJ databases">
        <authorList>
            <consortium name="Genoscope - CEA"/>
            <person name="William W."/>
        </authorList>
    </citation>
    <scope>NUCLEOTIDE SEQUENCE</scope>
</reference>
<keyword evidence="1" id="KW-0833">Ubl conjugation pathway</keyword>
<gene>
    <name evidence="2" type="ORF">PPRIM_AZ9-3.1.T0130205</name>
</gene>
<protein>
    <submittedName>
        <fullName evidence="2">Uncharacterized protein</fullName>
    </submittedName>
</protein>
<organism evidence="2 3">
    <name type="scientific">Paramecium primaurelia</name>
    <dbReference type="NCBI Taxonomy" id="5886"/>
    <lineage>
        <taxon>Eukaryota</taxon>
        <taxon>Sar</taxon>
        <taxon>Alveolata</taxon>
        <taxon>Ciliophora</taxon>
        <taxon>Intramacronucleata</taxon>
        <taxon>Oligohymenophorea</taxon>
        <taxon>Peniculida</taxon>
        <taxon>Parameciidae</taxon>
        <taxon>Paramecium</taxon>
    </lineage>
</organism>